<dbReference type="InterPro" id="IPR011990">
    <property type="entry name" value="TPR-like_helical_dom_sf"/>
</dbReference>
<dbReference type="OrthoDB" id="1490552at2"/>
<accession>A0A1H7SQ79</accession>
<evidence type="ECO:0000313" key="6">
    <source>
        <dbReference type="Proteomes" id="UP000199421"/>
    </source>
</evidence>
<keyword evidence="2" id="KW-0328">Glycosyltransferase</keyword>
<dbReference type="Pfam" id="PF13432">
    <property type="entry name" value="TPR_16"/>
    <property type="match status" value="1"/>
</dbReference>
<gene>
    <name evidence="5" type="ORF">SAMN05661044_03300</name>
</gene>
<dbReference type="SUPFAM" id="SSF48452">
    <property type="entry name" value="TPR-like"/>
    <property type="match status" value="1"/>
</dbReference>
<comment type="pathway">
    <text evidence="1">Protein modification; protein glycosylation.</text>
</comment>
<protein>
    <submittedName>
        <fullName evidence="5">TPR repeat-containing protein</fullName>
    </submittedName>
</protein>
<dbReference type="PANTHER" id="PTHR44835">
    <property type="entry name" value="UDP-N-ACETYLGLUCOSAMINE--PEPTIDE N-ACETYLGLUCOSAMINYLTRANSFERASE SPINDLY-RELATED"/>
    <property type="match status" value="1"/>
</dbReference>
<dbReference type="EMBL" id="FOAF01000003">
    <property type="protein sequence ID" value="SEL73954.1"/>
    <property type="molecule type" value="Genomic_DNA"/>
</dbReference>
<name>A0A1H7SQ79_OLID1</name>
<dbReference type="Gene3D" id="1.25.40.10">
    <property type="entry name" value="Tetratricopeptide repeat domain"/>
    <property type="match status" value="1"/>
</dbReference>
<dbReference type="GO" id="GO:0016757">
    <property type="term" value="F:glycosyltransferase activity"/>
    <property type="evidence" value="ECO:0007669"/>
    <property type="project" value="UniProtKB-KW"/>
</dbReference>
<sequence length="281" mass="30443">MHKSKQIIVIVLVVALMGVLLAQPIKGLIKQDKAEQAEQQATNNASNAEVNLASVSIVAKQGLDASLVKQIADIEQALPGSTGTDRLTLLKKLAGHWDDVAKPAPLGFSYEEIANLDPTYENWLKAGDAFTAAYENLQDTVVAPALTQHAQKAYQKALDLNSKSLDAKTGLGTAIVNGGGAPMQGIAVLMEVVKEDPKNLKANMNLGMFSMRSRQFDKAVDRFKTVLEIKPSAEAWFYLATSYENIGLKAEAIKSFQESKKIAADPSLSQFIDRKVDELSK</sequence>
<dbReference type="PROSITE" id="PS50005">
    <property type="entry name" value="TPR"/>
    <property type="match status" value="1"/>
</dbReference>
<keyword evidence="4" id="KW-0802">TPR repeat</keyword>
<dbReference type="Proteomes" id="UP000199421">
    <property type="component" value="Unassembled WGS sequence"/>
</dbReference>
<evidence type="ECO:0000256" key="2">
    <source>
        <dbReference type="ARBA" id="ARBA00022676"/>
    </source>
</evidence>
<proteinExistence type="predicted"/>
<feature type="repeat" description="TPR" evidence="4">
    <location>
        <begin position="200"/>
        <end position="233"/>
    </location>
</feature>
<keyword evidence="6" id="KW-1185">Reference proteome</keyword>
<keyword evidence="3" id="KW-0808">Transferase</keyword>
<dbReference type="STRING" id="407022.SAMN05661044_03300"/>
<dbReference type="PANTHER" id="PTHR44835:SF1">
    <property type="entry name" value="PROTEIN O-GLCNAC TRANSFERASE"/>
    <property type="match status" value="1"/>
</dbReference>
<dbReference type="AlphaFoldDB" id="A0A1H7SQ79"/>
<evidence type="ECO:0000256" key="1">
    <source>
        <dbReference type="ARBA" id="ARBA00004922"/>
    </source>
</evidence>
<evidence type="ECO:0000256" key="3">
    <source>
        <dbReference type="ARBA" id="ARBA00022679"/>
    </source>
</evidence>
<reference evidence="6" key="1">
    <citation type="submission" date="2016-10" db="EMBL/GenBank/DDBJ databases">
        <authorList>
            <person name="Varghese N."/>
            <person name="Submissions S."/>
        </authorList>
    </citation>
    <scope>NUCLEOTIDE SEQUENCE [LARGE SCALE GENOMIC DNA]</scope>
    <source>
        <strain evidence="6">DSM 18733</strain>
    </source>
</reference>
<dbReference type="RefSeq" id="WP_093326434.1">
    <property type="nucleotide sequence ID" value="NZ_FOAF01000003.1"/>
</dbReference>
<evidence type="ECO:0000313" key="5">
    <source>
        <dbReference type="EMBL" id="SEL73954.1"/>
    </source>
</evidence>
<dbReference type="InterPro" id="IPR051939">
    <property type="entry name" value="Glycosyltr_41/O-GlcNAc_trsf"/>
</dbReference>
<dbReference type="InterPro" id="IPR019734">
    <property type="entry name" value="TPR_rpt"/>
</dbReference>
<organism evidence="5 6">
    <name type="scientific">Olivibacter domesticus</name>
    <name type="common">Pseudosphingobacterium domesticum</name>
    <dbReference type="NCBI Taxonomy" id="407022"/>
    <lineage>
        <taxon>Bacteria</taxon>
        <taxon>Pseudomonadati</taxon>
        <taxon>Bacteroidota</taxon>
        <taxon>Sphingobacteriia</taxon>
        <taxon>Sphingobacteriales</taxon>
        <taxon>Sphingobacteriaceae</taxon>
        <taxon>Olivibacter</taxon>
    </lineage>
</organism>
<dbReference type="SMART" id="SM00028">
    <property type="entry name" value="TPR"/>
    <property type="match status" value="2"/>
</dbReference>
<evidence type="ECO:0000256" key="4">
    <source>
        <dbReference type="PROSITE-ProRule" id="PRU00339"/>
    </source>
</evidence>